<dbReference type="InterPro" id="IPR013087">
    <property type="entry name" value="Znf_C2H2_type"/>
</dbReference>
<feature type="compositionally biased region" description="Basic residues" evidence="6">
    <location>
        <begin position="271"/>
        <end position="283"/>
    </location>
</feature>
<feature type="region of interest" description="Disordered" evidence="6">
    <location>
        <begin position="208"/>
        <end position="283"/>
    </location>
</feature>
<dbReference type="AlphaFoldDB" id="A0A0F0I8D9"/>
<organism evidence="8 9">
    <name type="scientific">Aspergillus parasiticus (strain ATCC 56775 / NRRL 5862 / SRRC 143 / SU-1)</name>
    <dbReference type="NCBI Taxonomy" id="1403190"/>
    <lineage>
        <taxon>Eukaryota</taxon>
        <taxon>Fungi</taxon>
        <taxon>Dikarya</taxon>
        <taxon>Ascomycota</taxon>
        <taxon>Pezizomycotina</taxon>
        <taxon>Eurotiomycetes</taxon>
        <taxon>Eurotiomycetidae</taxon>
        <taxon>Eurotiales</taxon>
        <taxon>Aspergillaceae</taxon>
        <taxon>Aspergillus</taxon>
        <taxon>Aspergillus subgen. Circumdati</taxon>
    </lineage>
</organism>
<dbReference type="PROSITE" id="PS00028">
    <property type="entry name" value="ZINC_FINGER_C2H2_1"/>
    <property type="match status" value="1"/>
</dbReference>
<dbReference type="InterPro" id="IPR036291">
    <property type="entry name" value="NAD(P)-bd_dom_sf"/>
</dbReference>
<dbReference type="InterPro" id="IPR013752">
    <property type="entry name" value="KPA_reductase"/>
</dbReference>
<keyword evidence="3" id="KW-0521">NADP</keyword>
<dbReference type="SUPFAM" id="SSF51735">
    <property type="entry name" value="NAD(P)-binding Rossmann-fold domains"/>
    <property type="match status" value="1"/>
</dbReference>
<dbReference type="GO" id="GO:0005739">
    <property type="term" value="C:mitochondrion"/>
    <property type="evidence" value="ECO:0007669"/>
    <property type="project" value="TreeGrafter"/>
</dbReference>
<dbReference type="InterPro" id="IPR013332">
    <property type="entry name" value="KPR_N"/>
</dbReference>
<accession>A0A0F0I8D9</accession>
<dbReference type="GO" id="GO:0015940">
    <property type="term" value="P:pantothenate biosynthetic process"/>
    <property type="evidence" value="ECO:0007669"/>
    <property type="project" value="InterPro"/>
</dbReference>
<feature type="region of interest" description="Disordered" evidence="6">
    <location>
        <begin position="122"/>
        <end position="156"/>
    </location>
</feature>
<feature type="domain" description="C2H2-type" evidence="7">
    <location>
        <begin position="293"/>
        <end position="315"/>
    </location>
</feature>
<sequence>MSHGNPPGEREDINSLTASDIGDDVNLALDPSLFDFSFPYIPPSSELCLVNSLETDQQLGQHSAPQPNFLDYGLDRENQLVSPEDVFIDRSAWLPTGSDFQQLHSFLPEVSNTMADGTSATELDVSAQEPEPTKPGFSQGVSEQTSIPSSDHTGLPRRRSRYLIRQQHEQSGPIFIPNANAMDPMERWRESPPEDEPASISAILDALRKTPTQRSTQRSSRPDTRNTGHNAFRHYRRAPSATSGESSGSSNASFGSALSHSPSDDPLSRISKGRTSKTTVRARGKTDKPRRFCCTFCCDKFRSRYDWARHEKSLHLNLEAWYCAPHGTTVFSRVTGRKHCAFCNALDPSAAHLDQHNHNGCHGDSDKRRSFRRKDHLVQHLRLVHNVDTLPLIDDWKISHSAVPSRCGFCEHSMDTWEQRVDHLAEHFRKNATMKDWKGDHGFPPSIAAQVTNSLPPYLIAEESQSLIPFSATNTHVQDHFAQISSRAHYLTEEQKASPDKVAEDPPAEAVAKQNISMSELSSFTQVLTLHLSRYAQEKIKQGVMPTDDMFQQEARRVLYDSEDSWNQTIADNPEWLSAFRHLHCAERNNIETESGGVDRHLVDTPQTVSKVDYLSARSFSMPHSESLPRIHVLGLGSIGTFTAHGLSEIPSKPSVTLLLHRESLLGGYQESGNQILLTTREGPQIGHSGYDLEVYRERGWYPVPSSPSSEALNSNISLLIISVKATQTVAALQPLKHRLDAKSTMLFLQNGSGMIDEVNETLFPDPETRPNYIIGVISHGVTLNRPFSVTHTGFAAMSLGLVPRSQEAPHSQESSCSYLLDHLPLSPRLNATSYPYTEVLQIQLEKLAVNAFCNPLCALNDAKNGFLFTIPDTRREILTEISNVVLALPELRGVAGVKERFAVDRLEATVNAILTKTAETTCSMVWDLRAGRETEVKFINGYWVRRGREVGVKTPVNEYLVEEVTKRSRR</sequence>
<evidence type="ECO:0000256" key="5">
    <source>
        <dbReference type="ARBA" id="ARBA00032024"/>
    </source>
</evidence>
<dbReference type="EC" id="1.1.1.169" evidence="2"/>
<evidence type="ECO:0000256" key="3">
    <source>
        <dbReference type="ARBA" id="ARBA00022857"/>
    </source>
</evidence>
<dbReference type="Pfam" id="PF08546">
    <property type="entry name" value="ApbA_C"/>
    <property type="match status" value="1"/>
</dbReference>
<dbReference type="GO" id="GO:0008677">
    <property type="term" value="F:2-dehydropantoate 2-reductase activity"/>
    <property type="evidence" value="ECO:0007669"/>
    <property type="project" value="UniProtKB-EC"/>
</dbReference>
<evidence type="ECO:0000256" key="6">
    <source>
        <dbReference type="SAM" id="MobiDB-lite"/>
    </source>
</evidence>
<dbReference type="EMBL" id="JZEE01000627">
    <property type="protein sequence ID" value="KJK62253.1"/>
    <property type="molecule type" value="Genomic_DNA"/>
</dbReference>
<dbReference type="SMART" id="SM00355">
    <property type="entry name" value="ZnF_C2H2"/>
    <property type="match status" value="3"/>
</dbReference>
<dbReference type="InterPro" id="IPR013328">
    <property type="entry name" value="6PGD_dom2"/>
</dbReference>
<evidence type="ECO:0000256" key="4">
    <source>
        <dbReference type="ARBA" id="ARBA00023002"/>
    </source>
</evidence>
<dbReference type="Pfam" id="PF02558">
    <property type="entry name" value="ApbA"/>
    <property type="match status" value="1"/>
</dbReference>
<comment type="caution">
    <text evidence="8">The sequence shown here is derived from an EMBL/GenBank/DDBJ whole genome shotgun (WGS) entry which is preliminary data.</text>
</comment>
<dbReference type="PANTHER" id="PTHR43765">
    <property type="entry name" value="2-DEHYDROPANTOATE 2-REDUCTASE-RELATED"/>
    <property type="match status" value="1"/>
</dbReference>
<evidence type="ECO:0000256" key="2">
    <source>
        <dbReference type="ARBA" id="ARBA00013014"/>
    </source>
</evidence>
<feature type="compositionally biased region" description="Polar residues" evidence="6">
    <location>
        <begin position="210"/>
        <end position="219"/>
    </location>
</feature>
<dbReference type="OrthoDB" id="5399138at2759"/>
<evidence type="ECO:0000313" key="9">
    <source>
        <dbReference type="Proteomes" id="UP000033540"/>
    </source>
</evidence>
<feature type="compositionally biased region" description="Polar residues" evidence="6">
    <location>
        <begin position="139"/>
        <end position="152"/>
    </location>
</feature>
<dbReference type="InterPro" id="IPR003710">
    <property type="entry name" value="ApbA"/>
</dbReference>
<dbReference type="Proteomes" id="UP000033540">
    <property type="component" value="Unassembled WGS sequence"/>
</dbReference>
<gene>
    <name evidence="8" type="ORF">P875_00095595</name>
</gene>
<dbReference type="Gene3D" id="3.40.50.720">
    <property type="entry name" value="NAD(P)-binding Rossmann-like Domain"/>
    <property type="match status" value="1"/>
</dbReference>
<dbReference type="NCBIfam" id="TIGR00745">
    <property type="entry name" value="apbA_panE"/>
    <property type="match status" value="1"/>
</dbReference>
<dbReference type="InterPro" id="IPR008927">
    <property type="entry name" value="6-PGluconate_DH-like_C_sf"/>
</dbReference>
<evidence type="ECO:0000313" key="8">
    <source>
        <dbReference type="EMBL" id="KJK62253.1"/>
    </source>
</evidence>
<dbReference type="PANTHER" id="PTHR43765:SF2">
    <property type="entry name" value="2-DEHYDROPANTOATE 2-REDUCTASE"/>
    <property type="match status" value="1"/>
</dbReference>
<name>A0A0F0I8D9_ASPPU</name>
<dbReference type="Gene3D" id="1.10.1040.10">
    <property type="entry name" value="N-(1-d-carboxylethyl)-l-norvaline Dehydrogenase, domain 2"/>
    <property type="match status" value="1"/>
</dbReference>
<dbReference type="STRING" id="1403190.A0A0F0I8D9"/>
<comment type="similarity">
    <text evidence="1">Belongs to the ketopantoate reductase family.</text>
</comment>
<protein>
    <recommendedName>
        <fullName evidence="2">2-dehydropantoate 2-reductase</fullName>
        <ecNumber evidence="2">1.1.1.169</ecNumber>
    </recommendedName>
    <alternativeName>
        <fullName evidence="5">Ketopantoate reductase</fullName>
    </alternativeName>
</protein>
<reference evidence="8 9" key="1">
    <citation type="submission" date="2015-02" db="EMBL/GenBank/DDBJ databases">
        <title>Draft genome sequence of Aspergillus parasiticus SU-1.</title>
        <authorList>
            <person name="Yu J."/>
            <person name="Fedorova N."/>
            <person name="Yin Y."/>
            <person name="Losada L."/>
            <person name="Zafar N."/>
            <person name="Taujale R."/>
            <person name="Ehrlich K.C."/>
            <person name="Bhatnagar D."/>
            <person name="Cleveland T.E."/>
            <person name="Bennett J.W."/>
            <person name="Nierman W.C."/>
        </authorList>
    </citation>
    <scope>NUCLEOTIDE SEQUENCE [LARGE SCALE GENOMIC DNA]</scope>
    <source>
        <strain evidence="9">ATCC 56775 / NRRL 5862 / SRRC 143 / SU-1</strain>
    </source>
</reference>
<proteinExistence type="inferred from homology"/>
<feature type="compositionally biased region" description="Low complexity" evidence="6">
    <location>
        <begin position="240"/>
        <end position="261"/>
    </location>
</feature>
<dbReference type="SUPFAM" id="SSF48179">
    <property type="entry name" value="6-phosphogluconate dehydrogenase C-terminal domain-like"/>
    <property type="match status" value="1"/>
</dbReference>
<dbReference type="GO" id="GO:0050661">
    <property type="term" value="F:NADP binding"/>
    <property type="evidence" value="ECO:0007669"/>
    <property type="project" value="TreeGrafter"/>
</dbReference>
<dbReference type="InterPro" id="IPR050838">
    <property type="entry name" value="Ketopantoate_reductase"/>
</dbReference>
<evidence type="ECO:0000259" key="7">
    <source>
        <dbReference type="PROSITE" id="PS00028"/>
    </source>
</evidence>
<evidence type="ECO:0000256" key="1">
    <source>
        <dbReference type="ARBA" id="ARBA00007870"/>
    </source>
</evidence>
<keyword evidence="4" id="KW-0560">Oxidoreductase</keyword>